<comment type="caution">
    <text evidence="2">The sequence shown here is derived from an EMBL/GenBank/DDBJ whole genome shotgun (WGS) entry which is preliminary data.</text>
</comment>
<name>A0A6G4VII2_9ACTN</name>
<organism evidence="2 3">
    <name type="scientific">Streptomyces scabichelini</name>
    <dbReference type="NCBI Taxonomy" id="2711217"/>
    <lineage>
        <taxon>Bacteria</taxon>
        <taxon>Bacillati</taxon>
        <taxon>Actinomycetota</taxon>
        <taxon>Actinomycetes</taxon>
        <taxon>Kitasatosporales</taxon>
        <taxon>Streptomycetaceae</taxon>
        <taxon>Streptomyces</taxon>
    </lineage>
</organism>
<dbReference type="AlphaFoldDB" id="A0A6G4VII2"/>
<dbReference type="RefSeq" id="WP_165267793.1">
    <property type="nucleotide sequence ID" value="NZ_JAAKZY010000221.1"/>
</dbReference>
<dbReference type="EMBL" id="JAAKZY010000221">
    <property type="protein sequence ID" value="NGO13919.1"/>
    <property type="molecule type" value="Genomic_DNA"/>
</dbReference>
<accession>A0A6G4VII2</accession>
<feature type="region of interest" description="Disordered" evidence="1">
    <location>
        <begin position="83"/>
        <end position="117"/>
    </location>
</feature>
<protein>
    <submittedName>
        <fullName evidence="2">DUF1016 domain-containing protein</fullName>
    </submittedName>
</protein>
<dbReference type="Proteomes" id="UP000472335">
    <property type="component" value="Unassembled WGS sequence"/>
</dbReference>
<reference evidence="2 3" key="1">
    <citation type="submission" date="2020-02" db="EMBL/GenBank/DDBJ databases">
        <title>Whole-genome analyses of novel actinobacteria.</title>
        <authorList>
            <person name="Sahin N."/>
            <person name="Gencbay T."/>
        </authorList>
    </citation>
    <scope>NUCLEOTIDE SEQUENCE [LARGE SCALE GENOMIC DNA]</scope>
    <source>
        <strain evidence="2 3">HC44</strain>
    </source>
</reference>
<evidence type="ECO:0000313" key="3">
    <source>
        <dbReference type="Proteomes" id="UP000472335"/>
    </source>
</evidence>
<keyword evidence="3" id="KW-1185">Reference proteome</keyword>
<gene>
    <name evidence="2" type="ORF">G5C60_41575</name>
</gene>
<evidence type="ECO:0000313" key="2">
    <source>
        <dbReference type="EMBL" id="NGO13919.1"/>
    </source>
</evidence>
<evidence type="ECO:0000256" key="1">
    <source>
        <dbReference type="SAM" id="MobiDB-lite"/>
    </source>
</evidence>
<proteinExistence type="predicted"/>
<sequence length="117" mass="12782">MHKNTEAKLTLPAQQNALPSWYGDLLSEVKETVACARLRAQRAVNTEPVQMYWQIGKLILGCWPAHGRSQLCSSPLHNCRWTTSPSGALPRPVRGAGNCATSPRRPAGSSPFTQRSA</sequence>